<feature type="region of interest" description="Disordered" evidence="1">
    <location>
        <begin position="86"/>
        <end position="131"/>
    </location>
</feature>
<evidence type="ECO:0000313" key="3">
    <source>
        <dbReference type="Proteomes" id="UP000777438"/>
    </source>
</evidence>
<organism evidence="2 3">
    <name type="scientific">Thelonectria olida</name>
    <dbReference type="NCBI Taxonomy" id="1576542"/>
    <lineage>
        <taxon>Eukaryota</taxon>
        <taxon>Fungi</taxon>
        <taxon>Dikarya</taxon>
        <taxon>Ascomycota</taxon>
        <taxon>Pezizomycotina</taxon>
        <taxon>Sordariomycetes</taxon>
        <taxon>Hypocreomycetidae</taxon>
        <taxon>Hypocreales</taxon>
        <taxon>Nectriaceae</taxon>
        <taxon>Thelonectria</taxon>
    </lineage>
</organism>
<comment type="caution">
    <text evidence="2">The sequence shown here is derived from an EMBL/GenBank/DDBJ whole genome shotgun (WGS) entry which is preliminary data.</text>
</comment>
<proteinExistence type="predicted"/>
<evidence type="ECO:0000313" key="2">
    <source>
        <dbReference type="EMBL" id="KAH6874601.1"/>
    </source>
</evidence>
<dbReference type="Proteomes" id="UP000777438">
    <property type="component" value="Unassembled WGS sequence"/>
</dbReference>
<protein>
    <submittedName>
        <fullName evidence="2">Uncharacterized protein</fullName>
    </submittedName>
</protein>
<sequence>HVLLTQGSTELVHLYQNRLPQPLVGISAELIFARFARALFTNEIFPLFSGMHEYEVLLCYPETGQHSTKRLRAPEIRGKLLLFDKYPRSRSTSPRKRTNDQLSQGDASDEVDCLEERTGRSDVDGPSDDES</sequence>
<gene>
    <name evidence="2" type="ORF">B0T10DRAFT_586244</name>
</gene>
<dbReference type="EMBL" id="JAGPYM010000038">
    <property type="protein sequence ID" value="KAH6874601.1"/>
    <property type="molecule type" value="Genomic_DNA"/>
</dbReference>
<keyword evidence="3" id="KW-1185">Reference proteome</keyword>
<dbReference type="AlphaFoldDB" id="A0A9P8VRS5"/>
<feature type="non-terminal residue" evidence="2">
    <location>
        <position position="1"/>
    </location>
</feature>
<evidence type="ECO:0000256" key="1">
    <source>
        <dbReference type="SAM" id="MobiDB-lite"/>
    </source>
</evidence>
<feature type="compositionally biased region" description="Basic and acidic residues" evidence="1">
    <location>
        <begin position="114"/>
        <end position="123"/>
    </location>
</feature>
<dbReference type="OrthoDB" id="2142759at2759"/>
<name>A0A9P8VRS5_9HYPO</name>
<reference evidence="2 3" key="1">
    <citation type="journal article" date="2021" name="Nat. Commun.">
        <title>Genetic determinants of endophytism in the Arabidopsis root mycobiome.</title>
        <authorList>
            <person name="Mesny F."/>
            <person name="Miyauchi S."/>
            <person name="Thiergart T."/>
            <person name="Pickel B."/>
            <person name="Atanasova L."/>
            <person name="Karlsson M."/>
            <person name="Huettel B."/>
            <person name="Barry K.W."/>
            <person name="Haridas S."/>
            <person name="Chen C."/>
            <person name="Bauer D."/>
            <person name="Andreopoulos W."/>
            <person name="Pangilinan J."/>
            <person name="LaButti K."/>
            <person name="Riley R."/>
            <person name="Lipzen A."/>
            <person name="Clum A."/>
            <person name="Drula E."/>
            <person name="Henrissat B."/>
            <person name="Kohler A."/>
            <person name="Grigoriev I.V."/>
            <person name="Martin F.M."/>
            <person name="Hacquard S."/>
        </authorList>
    </citation>
    <scope>NUCLEOTIDE SEQUENCE [LARGE SCALE GENOMIC DNA]</scope>
    <source>
        <strain evidence="2 3">MPI-CAGE-CH-0241</strain>
    </source>
</reference>
<accession>A0A9P8VRS5</accession>